<name>A0A6N8FZE3_9CHRO</name>
<dbReference type="AlphaFoldDB" id="A0A6N8FZE3"/>
<accession>A0A6N8FZE3</accession>
<sequence length="241" mass="27661">MSSDNPHAEIHLTKRVSENDTGSTIDSEKPPREKRCGLEDVDTIVDGLLVLAPLDQVAEVVAESGVRWERDIYGQELRGRGLILFQFQGHVWTGILNGGLTDQYRDILDGFYISDVWNWESQGISLSQKLNTRTIHYWFSDTSGCIGYACWENGTLMEKLEYDEDTWQDTHDEALWEAPDRTCEPHLFESKLRQLTAAEIEDSYGFVDEFLCEQQAYAATRFSAFNIKRDDLIRLDYIAFA</sequence>
<protein>
    <submittedName>
        <fullName evidence="2">Uncharacterized protein</fullName>
    </submittedName>
</protein>
<comment type="caution">
    <text evidence="2">The sequence shown here is derived from an EMBL/GenBank/DDBJ whole genome shotgun (WGS) entry which is preliminary data.</text>
</comment>
<reference evidence="2 3" key="1">
    <citation type="journal article" date="2019" name="Front. Microbiol.">
        <title>Genomic Features for Desiccation Tolerance and Sugar Biosynthesis in the Extremophile Gloeocapsopsis sp. UTEX B3054.</title>
        <authorList>
            <person name="Urrejola C."/>
            <person name="Alcorta J."/>
            <person name="Salas L."/>
            <person name="Vasquez M."/>
            <person name="Polz M.F."/>
            <person name="Vicuna R."/>
            <person name="Diez B."/>
        </authorList>
    </citation>
    <scope>NUCLEOTIDE SEQUENCE [LARGE SCALE GENOMIC DNA]</scope>
    <source>
        <strain evidence="2 3">1H9</strain>
    </source>
</reference>
<organism evidence="2 3">
    <name type="scientific">Gloeocapsopsis dulcis AAB1 = 1H9</name>
    <dbReference type="NCBI Taxonomy" id="1433147"/>
    <lineage>
        <taxon>Bacteria</taxon>
        <taxon>Bacillati</taxon>
        <taxon>Cyanobacteriota</taxon>
        <taxon>Cyanophyceae</taxon>
        <taxon>Oscillatoriophycideae</taxon>
        <taxon>Chroococcales</taxon>
        <taxon>Chroococcaceae</taxon>
        <taxon>Gloeocapsopsis</taxon>
        <taxon>Gloeocapsopsis dulcis</taxon>
    </lineage>
</organism>
<dbReference type="RefSeq" id="WP_105218854.1">
    <property type="nucleotide sequence ID" value="NZ_CAWNSU010000022.1"/>
</dbReference>
<feature type="region of interest" description="Disordered" evidence="1">
    <location>
        <begin position="1"/>
        <end position="33"/>
    </location>
</feature>
<evidence type="ECO:0000256" key="1">
    <source>
        <dbReference type="SAM" id="MobiDB-lite"/>
    </source>
</evidence>
<feature type="compositionally biased region" description="Basic and acidic residues" evidence="1">
    <location>
        <begin position="1"/>
        <end position="18"/>
    </location>
</feature>
<evidence type="ECO:0000313" key="2">
    <source>
        <dbReference type="EMBL" id="MUL38321.1"/>
    </source>
</evidence>
<dbReference type="EMBL" id="NAPY01000036">
    <property type="protein sequence ID" value="MUL38321.1"/>
    <property type="molecule type" value="Genomic_DNA"/>
</dbReference>
<keyword evidence="3" id="KW-1185">Reference proteome</keyword>
<evidence type="ECO:0000313" key="3">
    <source>
        <dbReference type="Proteomes" id="UP000441797"/>
    </source>
</evidence>
<dbReference type="Proteomes" id="UP000441797">
    <property type="component" value="Unassembled WGS sequence"/>
</dbReference>
<gene>
    <name evidence="2" type="ORF">BWI75_18810</name>
</gene>
<dbReference type="OrthoDB" id="9815877at2"/>
<proteinExistence type="predicted"/>